<proteinExistence type="inferred from homology"/>
<dbReference type="InterPro" id="IPR005583">
    <property type="entry name" value="YaaA"/>
</dbReference>
<comment type="caution">
    <text evidence="2">The sequence shown here is derived from an EMBL/GenBank/DDBJ whole genome shotgun (WGS) entry which is preliminary data.</text>
</comment>
<dbReference type="GO" id="GO:0033194">
    <property type="term" value="P:response to hydroperoxide"/>
    <property type="evidence" value="ECO:0007669"/>
    <property type="project" value="TreeGrafter"/>
</dbReference>
<dbReference type="GO" id="GO:0005829">
    <property type="term" value="C:cytosol"/>
    <property type="evidence" value="ECO:0007669"/>
    <property type="project" value="TreeGrafter"/>
</dbReference>
<reference evidence="2 3" key="1">
    <citation type="journal article" date="2018" name="Nat. Biotechnol.">
        <title>A standardized bacterial taxonomy based on genome phylogeny substantially revises the tree of life.</title>
        <authorList>
            <person name="Parks D.H."/>
            <person name="Chuvochina M."/>
            <person name="Waite D.W."/>
            <person name="Rinke C."/>
            <person name="Skarshewski A."/>
            <person name="Chaumeil P.A."/>
            <person name="Hugenholtz P."/>
        </authorList>
    </citation>
    <scope>NUCLEOTIDE SEQUENCE [LARGE SCALE GENOMIC DNA]</scope>
    <source>
        <strain evidence="2">UBA11728</strain>
    </source>
</reference>
<dbReference type="HAMAP" id="MF_00652">
    <property type="entry name" value="UPF0246"/>
    <property type="match status" value="1"/>
</dbReference>
<name>A0A3D2X8Y8_9FIRM</name>
<dbReference type="PANTHER" id="PTHR30283:SF4">
    <property type="entry name" value="PEROXIDE STRESS RESISTANCE PROTEIN YAAA"/>
    <property type="match status" value="1"/>
</dbReference>
<evidence type="ECO:0000313" key="3">
    <source>
        <dbReference type="Proteomes" id="UP000262969"/>
    </source>
</evidence>
<evidence type="ECO:0000313" key="2">
    <source>
        <dbReference type="EMBL" id="HCL03394.1"/>
    </source>
</evidence>
<dbReference type="AlphaFoldDB" id="A0A3D2X8Y8"/>
<sequence length="255" mass="29705">MRIIISPAKKMVENIEAFPVCGEPSLLEHTNHLLAYLKSLNYEEAKELWNCNDHLAIKNFDRITNMDLKTNLTPAILSYQGLQYQYMAPEVLEKDQLEYIQEHLFILSGFYGILKPLDGVTAYRLEMQAKVNLSDKKDLYEFWGSLLYDKLCKETDLILNLASKEYSKCIERYATEDVKLVTCIFGERKGEKVIEKGTYAKMARGEMVRYMAEHKISTISEVKKFDRLDFSYDENLSDETKLVFMKGESNVRDRK</sequence>
<gene>
    <name evidence="2" type="ORF">DHW61_13470</name>
</gene>
<organism evidence="2 3">
    <name type="scientific">Lachnoclostridium phytofermentans</name>
    <dbReference type="NCBI Taxonomy" id="66219"/>
    <lineage>
        <taxon>Bacteria</taxon>
        <taxon>Bacillati</taxon>
        <taxon>Bacillota</taxon>
        <taxon>Clostridia</taxon>
        <taxon>Lachnospirales</taxon>
        <taxon>Lachnospiraceae</taxon>
    </lineage>
</organism>
<dbReference type="NCBIfam" id="NF002543">
    <property type="entry name" value="PRK02101.1-4"/>
    <property type="match status" value="1"/>
</dbReference>
<protein>
    <recommendedName>
        <fullName evidence="1">UPF0246 protein DHW61_13470</fullName>
    </recommendedName>
</protein>
<accession>A0A3D2X8Y8</accession>
<dbReference type="PANTHER" id="PTHR30283">
    <property type="entry name" value="PEROXIDE STRESS RESPONSE PROTEIN YAAA"/>
    <property type="match status" value="1"/>
</dbReference>
<dbReference type="EMBL" id="DPVV01000450">
    <property type="protein sequence ID" value="HCL03394.1"/>
    <property type="molecule type" value="Genomic_DNA"/>
</dbReference>
<dbReference type="Proteomes" id="UP000262969">
    <property type="component" value="Unassembled WGS sequence"/>
</dbReference>
<dbReference type="Pfam" id="PF03883">
    <property type="entry name" value="H2O2_YaaD"/>
    <property type="match status" value="1"/>
</dbReference>
<evidence type="ECO:0000256" key="1">
    <source>
        <dbReference type="HAMAP-Rule" id="MF_00652"/>
    </source>
</evidence>
<comment type="similarity">
    <text evidence="1">Belongs to the UPF0246 family.</text>
</comment>